<evidence type="ECO:0000259" key="5">
    <source>
        <dbReference type="Pfam" id="PF09375"/>
    </source>
</evidence>
<dbReference type="InterPro" id="IPR038352">
    <property type="entry name" value="Imelysin_sf"/>
</dbReference>
<dbReference type="Pfam" id="PF09375">
    <property type="entry name" value="Peptidase_M75"/>
    <property type="match status" value="1"/>
</dbReference>
<evidence type="ECO:0000313" key="7">
    <source>
        <dbReference type="Proteomes" id="UP000035352"/>
    </source>
</evidence>
<evidence type="ECO:0000256" key="2">
    <source>
        <dbReference type="ARBA" id="ARBA00022729"/>
    </source>
</evidence>
<sequence length="358" mass="38890">MKKKAWHCCVLAATLLAASRMAWAADAAPVVAVPYYTPAAFMQGLQRHWYLPRAAEFARHAEALPPALQALCAAPPARTEPARARAREQWRDTTLAWEQLSMVPAAPLVARRSVRQIDFTPPRPELIQRAIEQAPGDAQAMERIGAPAKGLPALEWLLWPQALKPATPACRYAEQVAADIAREAAALQAEFQQATAQAADDDERAGQQMAEWVNQWMGAVERLRWQDLERPQRSRDSTSRRSETWPRAASGLTQQSWAARWRAVHTLVAAQPGQPAPSPGSGLVPLETYLRGRGRNDVADHVAATAGRVDKAIAAAKPKSARTVLAAAAALADLKRLGEQELAPALQVTLGFSDADGD</sequence>
<dbReference type="AlphaFoldDB" id="A0A0G3BFE5"/>
<dbReference type="EMBL" id="CP011371">
    <property type="protein sequence ID" value="AKJ28174.1"/>
    <property type="molecule type" value="Genomic_DNA"/>
</dbReference>
<dbReference type="InterPro" id="IPR018976">
    <property type="entry name" value="Imelysin-like"/>
</dbReference>
<dbReference type="Gene3D" id="1.20.1420.20">
    <property type="entry name" value="M75 peptidase, HXXE motif"/>
    <property type="match status" value="1"/>
</dbReference>
<dbReference type="OrthoDB" id="8591749at2"/>
<dbReference type="CDD" id="cd14659">
    <property type="entry name" value="Imelysin-like_IPPA"/>
    <property type="match status" value="1"/>
</dbReference>
<dbReference type="InterPro" id="IPR034984">
    <property type="entry name" value="Imelysin-like_IPPA"/>
</dbReference>
<protein>
    <recommendedName>
        <fullName evidence="5">Imelysin-like domain-containing protein</fullName>
    </recommendedName>
</protein>
<comment type="subcellular location">
    <subcellularLocation>
        <location evidence="1">Cell envelope</location>
    </subcellularLocation>
</comment>
<gene>
    <name evidence="6" type="ORF">AAW51_1483</name>
</gene>
<evidence type="ECO:0000256" key="3">
    <source>
        <dbReference type="SAM" id="MobiDB-lite"/>
    </source>
</evidence>
<dbReference type="PATRIC" id="fig|413882.6.peg.1558"/>
<feature type="signal peptide" evidence="4">
    <location>
        <begin position="1"/>
        <end position="24"/>
    </location>
</feature>
<feature type="chain" id="PRO_5005183524" description="Imelysin-like domain-containing protein" evidence="4">
    <location>
        <begin position="25"/>
        <end position="358"/>
    </location>
</feature>
<name>A0A0G3BFE5_9BURK</name>
<dbReference type="KEGG" id="pbh:AAW51_1483"/>
<evidence type="ECO:0000256" key="1">
    <source>
        <dbReference type="ARBA" id="ARBA00004196"/>
    </source>
</evidence>
<dbReference type="STRING" id="413882.AAW51_1483"/>
<accession>A0A0G3BFE5</accession>
<feature type="compositionally biased region" description="Basic and acidic residues" evidence="3">
    <location>
        <begin position="229"/>
        <end position="244"/>
    </location>
</feature>
<feature type="region of interest" description="Disordered" evidence="3">
    <location>
        <begin position="229"/>
        <end position="251"/>
    </location>
</feature>
<proteinExistence type="predicted"/>
<dbReference type="RefSeq" id="WP_053013409.1">
    <property type="nucleotide sequence ID" value="NZ_CP011371.1"/>
</dbReference>
<dbReference type="Proteomes" id="UP000035352">
    <property type="component" value="Chromosome"/>
</dbReference>
<keyword evidence="7" id="KW-1185">Reference proteome</keyword>
<keyword evidence="2 4" id="KW-0732">Signal</keyword>
<feature type="domain" description="Imelysin-like" evidence="5">
    <location>
        <begin position="51"/>
        <end position="316"/>
    </location>
</feature>
<evidence type="ECO:0000256" key="4">
    <source>
        <dbReference type="SAM" id="SignalP"/>
    </source>
</evidence>
<reference evidence="6 7" key="1">
    <citation type="submission" date="2015-05" db="EMBL/GenBank/DDBJ databases">
        <authorList>
            <person name="Tang B."/>
            <person name="Yu Y."/>
        </authorList>
    </citation>
    <scope>NUCLEOTIDE SEQUENCE [LARGE SCALE GENOMIC DNA]</scope>
    <source>
        <strain evidence="6 7">DSM 7029</strain>
    </source>
</reference>
<dbReference type="GO" id="GO:0030313">
    <property type="term" value="C:cell envelope"/>
    <property type="evidence" value="ECO:0007669"/>
    <property type="project" value="UniProtKB-SubCell"/>
</dbReference>
<evidence type="ECO:0000313" key="6">
    <source>
        <dbReference type="EMBL" id="AKJ28174.1"/>
    </source>
</evidence>
<organism evidence="6 7">
    <name type="scientific">Caldimonas brevitalea</name>
    <dbReference type="NCBI Taxonomy" id="413882"/>
    <lineage>
        <taxon>Bacteria</taxon>
        <taxon>Pseudomonadati</taxon>
        <taxon>Pseudomonadota</taxon>
        <taxon>Betaproteobacteria</taxon>
        <taxon>Burkholderiales</taxon>
        <taxon>Sphaerotilaceae</taxon>
        <taxon>Caldimonas</taxon>
    </lineage>
</organism>